<evidence type="ECO:0000313" key="4">
    <source>
        <dbReference type="Proteomes" id="UP000542776"/>
    </source>
</evidence>
<comment type="caution">
    <text evidence="3">The sequence shown here is derived from an EMBL/GenBank/DDBJ whole genome shotgun (WGS) entry which is preliminary data.</text>
</comment>
<dbReference type="PANTHER" id="PTHR11895">
    <property type="entry name" value="TRANSAMIDASE"/>
    <property type="match status" value="1"/>
</dbReference>
<organism evidence="3 4">
    <name type="scientific">Aureimonas pseudogalii</name>
    <dbReference type="NCBI Taxonomy" id="1744844"/>
    <lineage>
        <taxon>Bacteria</taxon>
        <taxon>Pseudomonadati</taxon>
        <taxon>Pseudomonadota</taxon>
        <taxon>Alphaproteobacteria</taxon>
        <taxon>Hyphomicrobiales</taxon>
        <taxon>Aurantimonadaceae</taxon>
        <taxon>Aureimonas</taxon>
    </lineage>
</organism>
<dbReference type="Pfam" id="PF01425">
    <property type="entry name" value="Amidase"/>
    <property type="match status" value="1"/>
</dbReference>
<gene>
    <name evidence="3" type="ORF">GGR04_001959</name>
</gene>
<comment type="similarity">
    <text evidence="1">Belongs to the amidase family.</text>
</comment>
<sequence>MGTVFPPQSIVDIQNRIAAGETTPRQALAESARRIDADDEELRAFVARAPLPADVPVDGPLRGIAVGVKDLFDTFDLPTTYGSPIYRDHQPRADAAIVAQVRGAGGWVAGKTATTEFAAMNPAATRNPHDRLRSPGGSSSGSAAAVAAGFIPVALGTQTAGSIIRPAAYCGIAGLKPSFRLLPTVGVKTFAWSLDTVGLFAPSARDVARFAGILSRRPLDHEAGLDIDRLRLGIYRSGIYDQLDPAMADALRKGARVGEELGWFVRDVEETESLRTGREIQAVIQDYEGAMSLLDERTRHRGEISPALLQALDRGGAIEATRYDEARRSARRARRATAELFDNVDLILAPSASGVAPLLSEGSTGDPAFNRLWTLAGTPCINVPGLRAPNGLPLGLTLVARFGGDRLLLAGAVRFEAGLRRT</sequence>
<evidence type="ECO:0000259" key="2">
    <source>
        <dbReference type="Pfam" id="PF01425"/>
    </source>
</evidence>
<dbReference type="InterPro" id="IPR036928">
    <property type="entry name" value="AS_sf"/>
</dbReference>
<dbReference type="GO" id="GO:0016740">
    <property type="term" value="F:transferase activity"/>
    <property type="evidence" value="ECO:0007669"/>
    <property type="project" value="UniProtKB-KW"/>
</dbReference>
<dbReference type="Gene3D" id="3.90.1300.10">
    <property type="entry name" value="Amidase signature (AS) domain"/>
    <property type="match status" value="1"/>
</dbReference>
<accession>A0A7W6EB59</accession>
<evidence type="ECO:0000313" key="3">
    <source>
        <dbReference type="EMBL" id="MBB3998121.1"/>
    </source>
</evidence>
<name>A0A7W6EB59_9HYPH</name>
<reference evidence="3 4" key="1">
    <citation type="submission" date="2020-08" db="EMBL/GenBank/DDBJ databases">
        <title>Genomic Encyclopedia of Type Strains, Phase IV (KMG-IV): sequencing the most valuable type-strain genomes for metagenomic binning, comparative biology and taxonomic classification.</title>
        <authorList>
            <person name="Goeker M."/>
        </authorList>
    </citation>
    <scope>NUCLEOTIDE SEQUENCE [LARGE SCALE GENOMIC DNA]</scope>
    <source>
        <strain evidence="3 4">DSM 102238</strain>
    </source>
</reference>
<keyword evidence="4" id="KW-1185">Reference proteome</keyword>
<dbReference type="InterPro" id="IPR000120">
    <property type="entry name" value="Amidase"/>
</dbReference>
<feature type="domain" description="Amidase" evidence="2">
    <location>
        <begin position="57"/>
        <end position="409"/>
    </location>
</feature>
<dbReference type="Proteomes" id="UP000542776">
    <property type="component" value="Unassembled WGS sequence"/>
</dbReference>
<dbReference type="PANTHER" id="PTHR11895:SF151">
    <property type="entry name" value="GLUTAMYL-TRNA(GLN) AMIDOTRANSFERASE SUBUNIT A"/>
    <property type="match status" value="1"/>
</dbReference>
<evidence type="ECO:0000256" key="1">
    <source>
        <dbReference type="ARBA" id="ARBA00009199"/>
    </source>
</evidence>
<dbReference type="RefSeq" id="WP_183199642.1">
    <property type="nucleotide sequence ID" value="NZ_JACIEK010000003.1"/>
</dbReference>
<proteinExistence type="inferred from homology"/>
<dbReference type="EMBL" id="JACIEK010000003">
    <property type="protein sequence ID" value="MBB3998121.1"/>
    <property type="molecule type" value="Genomic_DNA"/>
</dbReference>
<dbReference type="AlphaFoldDB" id="A0A7W6EB59"/>
<keyword evidence="3" id="KW-0808">Transferase</keyword>
<dbReference type="SUPFAM" id="SSF75304">
    <property type="entry name" value="Amidase signature (AS) enzymes"/>
    <property type="match status" value="1"/>
</dbReference>
<dbReference type="InterPro" id="IPR023631">
    <property type="entry name" value="Amidase_dom"/>
</dbReference>
<protein>
    <submittedName>
        <fullName evidence="3">Asp-tRNA(Asn)/Glu-tRNA(Gln) amidotransferase A subunit family amidase</fullName>
    </submittedName>
</protein>